<feature type="transmembrane region" description="Helical" evidence="1">
    <location>
        <begin position="12"/>
        <end position="37"/>
    </location>
</feature>
<keyword evidence="1" id="KW-0812">Transmembrane</keyword>
<dbReference type="EMBL" id="FLQS01000035">
    <property type="protein sequence ID" value="SBS77285.1"/>
    <property type="molecule type" value="Genomic_DNA"/>
</dbReference>
<dbReference type="AlphaFoldDB" id="A0A1Y5PEZ6"/>
<protein>
    <submittedName>
        <fullName evidence="2">Uncharacterized protein</fullName>
    </submittedName>
</protein>
<sequence length="170" mass="17424">MIGSAFAEAVLLPVVLPAVIWAVLLAATGVLVVLSVADAVVVPVASAAVLSVVEVDEDVVVELLDVRRDRASGRVEEPVLEAVSAATVFFDVVVDLPLVSSAAAEDEVVALGPRAVWPVVFFAEPELDVAELPELEAELLSVPSALATAMTGLASDNPSARAAIPALAPR</sequence>
<keyword evidence="1" id="KW-0472">Membrane</keyword>
<organism evidence="2">
    <name type="scientific">uncultured Mycobacterium sp</name>
    <dbReference type="NCBI Taxonomy" id="171292"/>
    <lineage>
        <taxon>Bacteria</taxon>
        <taxon>Bacillati</taxon>
        <taxon>Actinomycetota</taxon>
        <taxon>Actinomycetes</taxon>
        <taxon>Mycobacteriales</taxon>
        <taxon>Mycobacteriaceae</taxon>
        <taxon>Mycobacterium</taxon>
        <taxon>environmental samples</taxon>
    </lineage>
</organism>
<evidence type="ECO:0000256" key="1">
    <source>
        <dbReference type="SAM" id="Phobius"/>
    </source>
</evidence>
<name>A0A1Y5PEZ6_9MYCO</name>
<keyword evidence="1" id="KW-1133">Transmembrane helix</keyword>
<evidence type="ECO:0000313" key="2">
    <source>
        <dbReference type="EMBL" id="SBS77285.1"/>
    </source>
</evidence>
<gene>
    <name evidence="2" type="ORF">MHPYR_400056</name>
</gene>
<reference evidence="2" key="1">
    <citation type="submission" date="2016-03" db="EMBL/GenBank/DDBJ databases">
        <authorList>
            <person name="Ploux O."/>
        </authorList>
    </citation>
    <scope>NUCLEOTIDE SEQUENCE</scope>
    <source>
        <strain evidence="2">UC10</strain>
    </source>
</reference>
<accession>A0A1Y5PEZ6</accession>
<proteinExistence type="predicted"/>